<dbReference type="Proteomes" id="UP000182649">
    <property type="component" value="Unassembled WGS sequence"/>
</dbReference>
<protein>
    <submittedName>
        <fullName evidence="1">Methyltransferase domain-containing protein</fullName>
    </submittedName>
</protein>
<name>A0A1I7GD54_9PROT</name>
<dbReference type="RefSeq" id="WP_074973927.1">
    <property type="nucleotide sequence ID" value="NZ_FPBZ01000004.1"/>
</dbReference>
<evidence type="ECO:0000313" key="2">
    <source>
        <dbReference type="Proteomes" id="UP000182649"/>
    </source>
</evidence>
<dbReference type="AlphaFoldDB" id="A0A1I7GD54"/>
<gene>
    <name evidence="1" type="ORF">SAMN05216417_104137</name>
</gene>
<proteinExistence type="predicted"/>
<dbReference type="SUPFAM" id="SSF53335">
    <property type="entry name" value="S-adenosyl-L-methionine-dependent methyltransferases"/>
    <property type="match status" value="1"/>
</dbReference>
<dbReference type="Pfam" id="PF13578">
    <property type="entry name" value="Methyltransf_24"/>
    <property type="match status" value="1"/>
</dbReference>
<reference evidence="1 2" key="1">
    <citation type="submission" date="2016-10" db="EMBL/GenBank/DDBJ databases">
        <authorList>
            <person name="de Groot N.N."/>
        </authorList>
    </citation>
    <scope>NUCLEOTIDE SEQUENCE [LARGE SCALE GENOMIC DNA]</scope>
    <source>
        <strain evidence="1 2">Nl14</strain>
    </source>
</reference>
<accession>A0A1I7GD54</accession>
<sequence length="254" mass="28331">MLAYLTLLLLIAVLAVGLYALHKIRRVHIMLYEIPARSSQDMNDLFLQIEALHGLYIDLGLQKSLPPTRGWAASPDFLQELVRHMLEEKPQVIVECSSGVSTVVLARCAQLNGTGKVYSLEHEPEFAQKTRMNLARLGLAEYATVIDAPLMSYTLNDEVWPWYDIQALPQGCKVDLLVIDGPPYFTRSLARYPAGPILFSSLAESAVIFLDDAARDDEKKILEIWGREFPELSQAASACEKGCVILKKTLSRAV</sequence>
<evidence type="ECO:0000313" key="1">
    <source>
        <dbReference type="EMBL" id="SFU46387.1"/>
    </source>
</evidence>
<dbReference type="Gene3D" id="3.40.50.150">
    <property type="entry name" value="Vaccinia Virus protein VP39"/>
    <property type="match status" value="1"/>
</dbReference>
<dbReference type="EMBL" id="FPBZ01000004">
    <property type="protein sequence ID" value="SFU46387.1"/>
    <property type="molecule type" value="Genomic_DNA"/>
</dbReference>
<dbReference type="GO" id="GO:0008168">
    <property type="term" value="F:methyltransferase activity"/>
    <property type="evidence" value="ECO:0007669"/>
    <property type="project" value="UniProtKB-KW"/>
</dbReference>
<dbReference type="OrthoDB" id="823440at2"/>
<organism evidence="1 2">
    <name type="scientific">Nitrosospira multiformis</name>
    <dbReference type="NCBI Taxonomy" id="1231"/>
    <lineage>
        <taxon>Bacteria</taxon>
        <taxon>Pseudomonadati</taxon>
        <taxon>Pseudomonadota</taxon>
        <taxon>Betaproteobacteria</taxon>
        <taxon>Nitrosomonadales</taxon>
        <taxon>Nitrosomonadaceae</taxon>
        <taxon>Nitrosospira</taxon>
    </lineage>
</organism>
<dbReference type="InterPro" id="IPR029063">
    <property type="entry name" value="SAM-dependent_MTases_sf"/>
</dbReference>
<keyword evidence="1" id="KW-0808">Transferase</keyword>
<keyword evidence="1" id="KW-0489">Methyltransferase</keyword>
<dbReference type="GO" id="GO:0032259">
    <property type="term" value="P:methylation"/>
    <property type="evidence" value="ECO:0007669"/>
    <property type="project" value="UniProtKB-KW"/>
</dbReference>